<reference evidence="2" key="1">
    <citation type="journal article" date="2022" name="Mol. Ecol. Resour.">
        <title>The genomes of chicory, endive, great burdock and yacon provide insights into Asteraceae palaeo-polyploidization history and plant inulin production.</title>
        <authorList>
            <person name="Fan W."/>
            <person name="Wang S."/>
            <person name="Wang H."/>
            <person name="Wang A."/>
            <person name="Jiang F."/>
            <person name="Liu H."/>
            <person name="Zhao H."/>
            <person name="Xu D."/>
            <person name="Zhang Y."/>
        </authorList>
    </citation>
    <scope>NUCLEOTIDE SEQUENCE [LARGE SCALE GENOMIC DNA]</scope>
    <source>
        <strain evidence="2">cv. Yunnan</strain>
    </source>
</reference>
<dbReference type="EMBL" id="CM042043">
    <property type="protein sequence ID" value="KAI3696252.1"/>
    <property type="molecule type" value="Genomic_DNA"/>
</dbReference>
<reference evidence="1 2" key="2">
    <citation type="journal article" date="2022" name="Mol. Ecol. Resour.">
        <title>The genomes of chicory, endive, great burdock and yacon provide insights into Asteraceae paleo-polyploidization history and plant inulin production.</title>
        <authorList>
            <person name="Fan W."/>
            <person name="Wang S."/>
            <person name="Wang H."/>
            <person name="Wang A."/>
            <person name="Jiang F."/>
            <person name="Liu H."/>
            <person name="Zhao H."/>
            <person name="Xu D."/>
            <person name="Zhang Y."/>
        </authorList>
    </citation>
    <scope>NUCLEOTIDE SEQUENCE [LARGE SCALE GENOMIC DNA]</scope>
    <source>
        <strain evidence="2">cv. Yunnan</strain>
        <tissue evidence="1">Leaves</tissue>
    </source>
</reference>
<name>A0ACB8ZFA1_9ASTR</name>
<evidence type="ECO:0000313" key="2">
    <source>
        <dbReference type="Proteomes" id="UP001056120"/>
    </source>
</evidence>
<gene>
    <name evidence="1" type="ORF">L1987_79263</name>
</gene>
<protein>
    <submittedName>
        <fullName evidence="1">Uncharacterized protein</fullName>
    </submittedName>
</protein>
<accession>A0ACB8ZFA1</accession>
<organism evidence="1 2">
    <name type="scientific">Smallanthus sonchifolius</name>
    <dbReference type="NCBI Taxonomy" id="185202"/>
    <lineage>
        <taxon>Eukaryota</taxon>
        <taxon>Viridiplantae</taxon>
        <taxon>Streptophyta</taxon>
        <taxon>Embryophyta</taxon>
        <taxon>Tracheophyta</taxon>
        <taxon>Spermatophyta</taxon>
        <taxon>Magnoliopsida</taxon>
        <taxon>eudicotyledons</taxon>
        <taxon>Gunneridae</taxon>
        <taxon>Pentapetalae</taxon>
        <taxon>asterids</taxon>
        <taxon>campanulids</taxon>
        <taxon>Asterales</taxon>
        <taxon>Asteraceae</taxon>
        <taxon>Asteroideae</taxon>
        <taxon>Heliantheae alliance</taxon>
        <taxon>Millerieae</taxon>
        <taxon>Smallanthus</taxon>
    </lineage>
</organism>
<evidence type="ECO:0000313" key="1">
    <source>
        <dbReference type="EMBL" id="KAI3696252.1"/>
    </source>
</evidence>
<dbReference type="Proteomes" id="UP001056120">
    <property type="component" value="Linkage Group LG26"/>
</dbReference>
<comment type="caution">
    <text evidence="1">The sequence shown here is derived from an EMBL/GenBank/DDBJ whole genome shotgun (WGS) entry which is preliminary data.</text>
</comment>
<proteinExistence type="predicted"/>
<keyword evidence="2" id="KW-1185">Reference proteome</keyword>
<sequence>MYEFMTPFVSKNPRGTYLNYRDLDIGVTSGDGENSYSEGEVYGEKYFMGNFERLVKVKTAVDPDNFFRNEQSIPTLAGKTSGKSRKMMKSKKDGEDSTVVAMVVEDFLGLTLSLMMCGLGPRHETSGSALNVWDSAG</sequence>